<gene>
    <name evidence="14" type="ORF">V5799_003362</name>
</gene>
<feature type="domain" description="PH-like" evidence="12">
    <location>
        <begin position="114"/>
        <end position="335"/>
    </location>
</feature>
<name>A0AAQ4D967_AMBAM</name>
<dbReference type="InterPro" id="IPR057493">
    <property type="entry name" value="PH_RdRP-assoc"/>
</dbReference>
<reference evidence="14 15" key="1">
    <citation type="journal article" date="2023" name="Arcadia Sci">
        <title>De novo assembly of a long-read Amblyomma americanum tick genome.</title>
        <authorList>
            <person name="Chou S."/>
            <person name="Poskanzer K.E."/>
            <person name="Rollins M."/>
            <person name="Thuy-Boun P.S."/>
        </authorList>
    </citation>
    <scope>NUCLEOTIDE SEQUENCE [LARGE SCALE GENOMIC DNA]</scope>
    <source>
        <strain evidence="14">F_SG_1</strain>
        <tissue evidence="14">Salivary glands</tissue>
    </source>
</reference>
<evidence type="ECO:0000256" key="3">
    <source>
        <dbReference type="ARBA" id="ARBA00022679"/>
    </source>
</evidence>
<protein>
    <recommendedName>
        <fullName evidence="8">RNA-dependent RNA polymerase</fullName>
        <ecNumber evidence="8">2.7.7.48</ecNumber>
    </recommendedName>
</protein>
<proteinExistence type="inferred from homology"/>
<evidence type="ECO:0000256" key="10">
    <source>
        <dbReference type="SAM" id="MobiDB-lite"/>
    </source>
</evidence>
<dbReference type="EC" id="2.7.7.48" evidence="8"/>
<comment type="similarity">
    <text evidence="1 8">Belongs to the RdRP family.</text>
</comment>
<feature type="compositionally biased region" description="Low complexity" evidence="10">
    <location>
        <begin position="154"/>
        <end position="168"/>
    </location>
</feature>
<keyword evidence="9" id="KW-0175">Coiled coil</keyword>
<evidence type="ECO:0000256" key="9">
    <source>
        <dbReference type="SAM" id="Coils"/>
    </source>
</evidence>
<feature type="domain" description="RDRP core" evidence="11">
    <location>
        <begin position="476"/>
        <end position="1042"/>
    </location>
</feature>
<dbReference type="PANTHER" id="PTHR23079">
    <property type="entry name" value="RNA-DEPENDENT RNA POLYMERASE"/>
    <property type="match status" value="1"/>
</dbReference>
<keyword evidence="2 8" id="KW-0696">RNA-directed RNA polymerase</keyword>
<dbReference type="GO" id="GO:0003968">
    <property type="term" value="F:RNA-directed RNA polymerase activity"/>
    <property type="evidence" value="ECO:0007669"/>
    <property type="project" value="UniProtKB-KW"/>
</dbReference>
<dbReference type="InterPro" id="IPR058752">
    <property type="entry name" value="RDRP_C_head"/>
</dbReference>
<evidence type="ECO:0000256" key="7">
    <source>
        <dbReference type="ARBA" id="ARBA00048744"/>
    </source>
</evidence>
<keyword evidence="6" id="KW-0943">RNA-mediated gene silencing</keyword>
<comment type="caution">
    <text evidence="14">The sequence shown here is derived from an EMBL/GenBank/DDBJ whole genome shotgun (WGS) entry which is preliminary data.</text>
</comment>
<evidence type="ECO:0000256" key="5">
    <source>
        <dbReference type="ARBA" id="ARBA00022884"/>
    </source>
</evidence>
<keyword evidence="4 8" id="KW-0548">Nucleotidyltransferase</keyword>
<evidence type="ECO:0000256" key="1">
    <source>
        <dbReference type="ARBA" id="ARBA00005762"/>
    </source>
</evidence>
<keyword evidence="3 8" id="KW-0808">Transferase</keyword>
<dbReference type="GO" id="GO:0030422">
    <property type="term" value="P:siRNA processing"/>
    <property type="evidence" value="ECO:0007669"/>
    <property type="project" value="TreeGrafter"/>
</dbReference>
<feature type="domain" description="RDRP C-terminal head" evidence="13">
    <location>
        <begin position="1061"/>
        <end position="1187"/>
    </location>
</feature>
<evidence type="ECO:0000256" key="8">
    <source>
        <dbReference type="RuleBase" id="RU363098"/>
    </source>
</evidence>
<evidence type="ECO:0000259" key="13">
    <source>
        <dbReference type="Pfam" id="PF26253"/>
    </source>
</evidence>
<evidence type="ECO:0000256" key="6">
    <source>
        <dbReference type="ARBA" id="ARBA00023158"/>
    </source>
</evidence>
<sequence>MFRVQGTMADEPCHLTVTCLSSGLAPTSALLRRLFDYPTKVQRDETLDSASDGSYCEESTSTYHVEVAPAAKDRKTMLEKVVSQWRDPAELKSLCSSVPGWWLSWTESDDSRLCEHYDLKLRSFSLGSFVGLSSFVEHYNSCPKELPVGEPAKAKPGPAKKPSSKSSSTGNKRRYRITQLMAHFAHFHGRLYVYFVDVKEPLVQQEQSGETHARHRFVIDYSSVQRVVVSKSHDAGDDSCLVAYLHLSHPPLLYRVHETHRPEKDGHEDDECDTRKPMYVEQHDVSLLTRWVRTVSFGKQNTKCGSRTLGLCRVIALAFSRSTQGAFLEALSRLGTLSTSTSLFNGAVESKPRKQGVGEASKELIVKDLPFGCAFALAAVWSSSAQVADELLLSDHKSKATEVITRMASEDPDALEEALYSLQQAFDKGRLTSFQAGLEGLYSRYHAMRQQPNALTGGVLGQQLPAHVVLVRRVVLTPTRILPMPPQPISTSRILVHFEPEHALRVLLRDEDGSKMSFSLGIQRRDFLFFQVRPKLLDGITIAGRKYMFLASSTSQLRSHGAWFYSLDSKGRSAEDVRRALGDLSSLRLASKYMARLGLAFSQSMGKIHVPQEWTSVVPDIELKGPRKNLHYIFSDGVGRISSPLLAKVHEILPREGKPSAVQIRYGGCKGMLVEDPTLEGDCIIFRQSMYKYPSDSEDLFILKTSRPRIVKLNRPMITILSQKKTHGNARCIEDSVFLQLQQDCLAPYIDSLFEDAAAARLLHEECALRLPYKELARAGLELHAEPFFRSLLWTLHQRCLQQLREKASITVAPEYGRTMFGVMDETGTLQYGQVFVQYARDLAHFSPDDDYVILKGDVIVTKNPCVHLGDIRRLEAVDVPALHHIRDCIVFPSIGKRPHPNEMAGSDLDGDEYSVIWYPPLVFKRNDDPMDFYDDEGVENEGPVEVAEMVDFVCKYIEHDVVGIISNAHLAWADWLRDGIRSKMCITLAHKVARAVDFAKLGQPVSLSLYQKPAAYPDFMQKHSEKHTYLSRRVLGLLYRQLDGMVLDSVGPVGDVQPDSRLIIEGHEDHMDAARQALKRYRLRVRSLLATYGIASEVEALSGAVMTMDSRISEKHDHTDVAVVVESQVKHIMACTRADFLEGFKGDYQEAKKRASAWYHCAYEQGAQAEGFAWCVVEELLDILHHTAPLDRPARGSMRDRVTMALLPRRDQTDVSFEKALLNNAYRLLIRWLKGNKGCLWGDNSDDAASYLKRTKATLDETLRQLDRKFGLARLRRQPALLLVHCLRNFVQKRQQRGGSKLDSILADLAERTLHRLLYPSQEMRNGDLPLEAVTPVGPMRTQTLLLPLCDDNEFFLKAMQQEHRFRYLLQHWVQLKKVEFVPWKDVRGDWYLQLLATGSPWSIDRLKRTIIHERFRDEMKKILADESDIDSCGPPYARHPPACKERASGSIEWKQPAADKDEAE</sequence>
<feature type="coiled-coil region" evidence="9">
    <location>
        <begin position="1065"/>
        <end position="1092"/>
    </location>
</feature>
<dbReference type="GO" id="GO:0031380">
    <property type="term" value="C:nuclear RNA-directed RNA polymerase complex"/>
    <property type="evidence" value="ECO:0007669"/>
    <property type="project" value="TreeGrafter"/>
</dbReference>
<dbReference type="Pfam" id="PF26253">
    <property type="entry name" value="RdRP_head"/>
    <property type="match status" value="1"/>
</dbReference>
<dbReference type="PANTHER" id="PTHR23079:SF55">
    <property type="entry name" value="RNA-DIRECTED RNA POLYMERASE"/>
    <property type="match status" value="1"/>
</dbReference>
<evidence type="ECO:0000256" key="2">
    <source>
        <dbReference type="ARBA" id="ARBA00022484"/>
    </source>
</evidence>
<keyword evidence="5 8" id="KW-0694">RNA-binding</keyword>
<comment type="catalytic activity">
    <reaction evidence="7 8">
        <text>RNA(n) + a ribonucleoside 5'-triphosphate = RNA(n+1) + diphosphate</text>
        <dbReference type="Rhea" id="RHEA:21248"/>
        <dbReference type="Rhea" id="RHEA-COMP:14527"/>
        <dbReference type="Rhea" id="RHEA-COMP:17342"/>
        <dbReference type="ChEBI" id="CHEBI:33019"/>
        <dbReference type="ChEBI" id="CHEBI:61557"/>
        <dbReference type="ChEBI" id="CHEBI:140395"/>
        <dbReference type="EC" id="2.7.7.48"/>
    </reaction>
</comment>
<dbReference type="Pfam" id="PF05183">
    <property type="entry name" value="RdRP"/>
    <property type="match status" value="1"/>
</dbReference>
<dbReference type="InterPro" id="IPR057596">
    <property type="entry name" value="RDRP_core"/>
</dbReference>
<dbReference type="Proteomes" id="UP001321473">
    <property type="component" value="Unassembled WGS sequence"/>
</dbReference>
<dbReference type="GO" id="GO:0003723">
    <property type="term" value="F:RNA binding"/>
    <property type="evidence" value="ECO:0007669"/>
    <property type="project" value="UniProtKB-KW"/>
</dbReference>
<dbReference type="EMBL" id="JARKHS020033513">
    <property type="protein sequence ID" value="KAK8759007.1"/>
    <property type="molecule type" value="Genomic_DNA"/>
</dbReference>
<evidence type="ECO:0000313" key="14">
    <source>
        <dbReference type="EMBL" id="KAK8759007.1"/>
    </source>
</evidence>
<evidence type="ECO:0000256" key="4">
    <source>
        <dbReference type="ARBA" id="ARBA00022695"/>
    </source>
</evidence>
<feature type="region of interest" description="Disordered" evidence="10">
    <location>
        <begin position="1434"/>
        <end position="1466"/>
    </location>
</feature>
<feature type="region of interest" description="Disordered" evidence="10">
    <location>
        <begin position="147"/>
        <end position="172"/>
    </location>
</feature>
<keyword evidence="15" id="KW-1185">Reference proteome</keyword>
<evidence type="ECO:0000313" key="15">
    <source>
        <dbReference type="Proteomes" id="UP001321473"/>
    </source>
</evidence>
<dbReference type="InterPro" id="IPR007855">
    <property type="entry name" value="RDRP"/>
</dbReference>
<accession>A0AAQ4D967</accession>
<evidence type="ECO:0000259" key="12">
    <source>
        <dbReference type="Pfam" id="PF25359"/>
    </source>
</evidence>
<dbReference type="Pfam" id="PF25359">
    <property type="entry name" value="PH_met_RdRP"/>
    <property type="match status" value="1"/>
</dbReference>
<organism evidence="14 15">
    <name type="scientific">Amblyomma americanum</name>
    <name type="common">Lone star tick</name>
    <dbReference type="NCBI Taxonomy" id="6943"/>
    <lineage>
        <taxon>Eukaryota</taxon>
        <taxon>Metazoa</taxon>
        <taxon>Ecdysozoa</taxon>
        <taxon>Arthropoda</taxon>
        <taxon>Chelicerata</taxon>
        <taxon>Arachnida</taxon>
        <taxon>Acari</taxon>
        <taxon>Parasitiformes</taxon>
        <taxon>Ixodida</taxon>
        <taxon>Ixodoidea</taxon>
        <taxon>Ixodidae</taxon>
        <taxon>Amblyomminae</taxon>
        <taxon>Amblyomma</taxon>
    </lineage>
</organism>
<evidence type="ECO:0000259" key="11">
    <source>
        <dbReference type="Pfam" id="PF05183"/>
    </source>
</evidence>